<feature type="binding site" evidence="24">
    <location>
        <position position="261"/>
    </location>
    <ligand>
        <name>a divalent metal cation</name>
        <dbReference type="ChEBI" id="CHEBI:60240"/>
    </ligand>
</feature>
<proteinExistence type="inferred from homology"/>
<feature type="binding site" evidence="23">
    <location>
        <position position="102"/>
    </location>
    <ligand>
        <name>substrate</name>
    </ligand>
</feature>
<evidence type="ECO:0000256" key="6">
    <source>
        <dbReference type="ARBA" id="ARBA00012111"/>
    </source>
</evidence>
<keyword evidence="7" id="KW-0158">Chromosome</keyword>
<evidence type="ECO:0000256" key="12">
    <source>
        <dbReference type="ARBA" id="ARBA00022853"/>
    </source>
</evidence>
<evidence type="ECO:0000259" key="25">
    <source>
        <dbReference type="Pfam" id="PF00850"/>
    </source>
</evidence>
<dbReference type="PANTHER" id="PTHR10625:SF14">
    <property type="entry name" value="HISTONE DEACETYLASE 8"/>
    <property type="match status" value="1"/>
</dbReference>
<feature type="domain" description="Histone deacetylase" evidence="25">
    <location>
        <begin position="35"/>
        <end position="276"/>
    </location>
</feature>
<dbReference type="AlphaFoldDB" id="A0A8T2NVN4"/>
<keyword evidence="15" id="KW-0539">Nucleus</keyword>
<dbReference type="PIRSF" id="PIRSF037913">
    <property type="entry name" value="His_deacetylse_1"/>
    <property type="match status" value="1"/>
</dbReference>
<evidence type="ECO:0000256" key="5">
    <source>
        <dbReference type="ARBA" id="ARBA00006457"/>
    </source>
</evidence>
<feature type="binding site" evidence="24">
    <location>
        <position position="181"/>
    </location>
    <ligand>
        <name>a divalent metal cation</name>
        <dbReference type="ChEBI" id="CHEBI:60240"/>
    </ligand>
</feature>
<evidence type="ECO:0000256" key="11">
    <source>
        <dbReference type="ARBA" id="ARBA00022801"/>
    </source>
</evidence>
<evidence type="ECO:0000256" key="19">
    <source>
        <dbReference type="ARBA" id="ARBA00049136"/>
    </source>
</evidence>
<dbReference type="GO" id="GO:0005634">
    <property type="term" value="C:nucleus"/>
    <property type="evidence" value="ECO:0007669"/>
    <property type="project" value="UniProtKB-SubCell"/>
</dbReference>
<evidence type="ECO:0000256" key="1">
    <source>
        <dbReference type="ARBA" id="ARBA00001968"/>
    </source>
</evidence>
<feature type="binding site" evidence="24">
    <location>
        <position position="179"/>
    </location>
    <ligand>
        <name>a divalent metal cation</name>
        <dbReference type="ChEBI" id="CHEBI:60240"/>
    </ligand>
</feature>
<dbReference type="PANTHER" id="PTHR10625">
    <property type="entry name" value="HISTONE DEACETYLASE HDAC1-RELATED"/>
    <property type="match status" value="1"/>
</dbReference>
<dbReference type="InterPro" id="IPR000286">
    <property type="entry name" value="HDACs"/>
</dbReference>
<evidence type="ECO:0000313" key="27">
    <source>
        <dbReference type="Proteomes" id="UP000824540"/>
    </source>
</evidence>
<comment type="cofactor">
    <cofactor evidence="1">
        <name>a divalent metal cation</name>
        <dbReference type="ChEBI" id="CHEBI:60240"/>
    </cofactor>
</comment>
<comment type="catalytic activity">
    <reaction evidence="21">
        <text>N(6)-acetyl-L-lysyl-[histone] + H2O = L-lysyl-[histone] + acetate</text>
        <dbReference type="Rhea" id="RHEA:58196"/>
        <dbReference type="Rhea" id="RHEA-COMP:9845"/>
        <dbReference type="Rhea" id="RHEA-COMP:11338"/>
        <dbReference type="ChEBI" id="CHEBI:15377"/>
        <dbReference type="ChEBI" id="CHEBI:29969"/>
        <dbReference type="ChEBI" id="CHEBI:30089"/>
        <dbReference type="ChEBI" id="CHEBI:61930"/>
        <dbReference type="EC" id="3.5.1.98"/>
    </reaction>
    <physiologicalReaction direction="left-to-right" evidence="21">
        <dbReference type="Rhea" id="RHEA:58197"/>
    </physiologicalReaction>
</comment>
<evidence type="ECO:0000256" key="4">
    <source>
        <dbReference type="ARBA" id="ARBA00004496"/>
    </source>
</evidence>
<evidence type="ECO:0000256" key="2">
    <source>
        <dbReference type="ARBA" id="ARBA00004123"/>
    </source>
</evidence>
<evidence type="ECO:0000256" key="9">
    <source>
        <dbReference type="ARBA" id="ARBA00022491"/>
    </source>
</evidence>
<evidence type="ECO:0000256" key="7">
    <source>
        <dbReference type="ARBA" id="ARBA00022454"/>
    </source>
</evidence>
<evidence type="ECO:0000256" key="20">
    <source>
        <dbReference type="ARBA" id="ARBA00049193"/>
    </source>
</evidence>
<reference evidence="26" key="1">
    <citation type="thesis" date="2021" institute="BYU ScholarsArchive" country="Provo, UT, USA">
        <title>Applications of and Algorithms for Genome Assembly and Genomic Analyses with an Emphasis on Marine Teleosts.</title>
        <authorList>
            <person name="Pickett B.D."/>
        </authorList>
    </citation>
    <scope>NUCLEOTIDE SEQUENCE</scope>
    <source>
        <strain evidence="26">HI-2016</strain>
    </source>
</reference>
<keyword evidence="14" id="KW-0804">Transcription</keyword>
<feature type="binding site" evidence="23">
    <location>
        <position position="152"/>
    </location>
    <ligand>
        <name>substrate</name>
    </ligand>
</feature>
<evidence type="ECO:0000313" key="26">
    <source>
        <dbReference type="EMBL" id="KAG9341652.1"/>
    </source>
</evidence>
<evidence type="ECO:0000256" key="18">
    <source>
        <dbReference type="ARBA" id="ARBA00042783"/>
    </source>
</evidence>
<evidence type="ECO:0000256" key="24">
    <source>
        <dbReference type="PIRSR" id="PIRSR037913-3"/>
    </source>
</evidence>
<feature type="binding site" evidence="23">
    <location>
        <position position="279"/>
    </location>
    <ligand>
        <name>substrate</name>
    </ligand>
</feature>
<keyword evidence="8" id="KW-0963">Cytoplasm</keyword>
<comment type="caution">
    <text evidence="26">The sequence shown here is derived from an EMBL/GenBank/DDBJ whole genome shotgun (WGS) entry which is preliminary data.</text>
</comment>
<feature type="active site" description="Proton acceptor" evidence="22">
    <location>
        <position position="144"/>
    </location>
</feature>
<dbReference type="Pfam" id="PF00850">
    <property type="entry name" value="Hist_deacetyl"/>
    <property type="match status" value="1"/>
</dbReference>
<dbReference type="GO" id="GO:0031507">
    <property type="term" value="P:heterochromatin formation"/>
    <property type="evidence" value="ECO:0007669"/>
    <property type="project" value="TreeGrafter"/>
</dbReference>
<comment type="catalytic activity">
    <reaction evidence="20">
        <text>N(6)-(2E)-butenoyl-L-lysyl-[protein] + H2O = (2E)-2-butenoate + L-lysyl-[protein]</text>
        <dbReference type="Rhea" id="RHEA:69172"/>
        <dbReference type="Rhea" id="RHEA-COMP:9752"/>
        <dbReference type="Rhea" id="RHEA-COMP:13707"/>
        <dbReference type="ChEBI" id="CHEBI:15377"/>
        <dbReference type="ChEBI" id="CHEBI:29969"/>
        <dbReference type="ChEBI" id="CHEBI:35899"/>
        <dbReference type="ChEBI" id="CHEBI:137954"/>
    </reaction>
    <physiologicalReaction direction="left-to-right" evidence="20">
        <dbReference type="Rhea" id="RHEA:69173"/>
    </physiologicalReaction>
</comment>
<keyword evidence="11" id="KW-0378">Hydrolase</keyword>
<evidence type="ECO:0000256" key="17">
    <source>
        <dbReference type="ARBA" id="ARBA00041964"/>
    </source>
</evidence>
<evidence type="ECO:0000256" key="15">
    <source>
        <dbReference type="ARBA" id="ARBA00023242"/>
    </source>
</evidence>
<dbReference type="GO" id="GO:0141221">
    <property type="term" value="F:histone deacetylase activity, hydrolytic mechanism"/>
    <property type="evidence" value="ECO:0007669"/>
    <property type="project" value="UniProtKB-EC"/>
</dbReference>
<sequence length="350" mass="38535">MNCKGDSQNASSPERSVAYIYSSQYIETCDSLSKVPNRASMVHSLIEAYGLLKYMNVVKPRVATMEDMAVFHTDSYLEHLQKISEEGDNDDPQSIDFGLGYDCPVVEGIFDYAAAVGGATLTAAQCLLDGKCKVAVNWAGGWHHAKKDEASGFCYVNDAVLGILKLREKYERVLYVDVDLHHGDGVEDAFSFTSKVMTVSLHKFSPGFFPGTGDLCDNGLGKGRWYTVNVPLEDGIGDDRYYQEVHALFNPEAVVMQLGADTMAGDPMCSFNMTPTGGYNLANTARCWTYLTGTVLGQTLSSEIPDHEFFTEYGPDYSLEISPSCRPDRNDTQHLDRVISTIKGNLKNVV</sequence>
<dbReference type="PRINTS" id="PR01271">
    <property type="entry name" value="HISDACETLASE"/>
</dbReference>
<dbReference type="InterPro" id="IPR003084">
    <property type="entry name" value="HDAC_I/II"/>
</dbReference>
<dbReference type="SUPFAM" id="SSF52768">
    <property type="entry name" value="Arginase/deacetylase"/>
    <property type="match status" value="1"/>
</dbReference>
<dbReference type="InterPro" id="IPR037138">
    <property type="entry name" value="His_deacetylse_dom_sf"/>
</dbReference>
<dbReference type="GO" id="GO:0005737">
    <property type="term" value="C:cytoplasm"/>
    <property type="evidence" value="ECO:0007669"/>
    <property type="project" value="UniProtKB-SubCell"/>
</dbReference>
<comment type="similarity">
    <text evidence="5">Belongs to the histone deacetylase family. HD type 1 subfamily.</text>
</comment>
<evidence type="ECO:0000256" key="8">
    <source>
        <dbReference type="ARBA" id="ARBA00022490"/>
    </source>
</evidence>
<dbReference type="GO" id="GO:0046872">
    <property type="term" value="F:metal ion binding"/>
    <property type="evidence" value="ECO:0007669"/>
    <property type="project" value="UniProtKB-KW"/>
</dbReference>
<name>A0A8T2NVN4_9TELE</name>
<dbReference type="Gene3D" id="3.40.800.20">
    <property type="entry name" value="Histone deacetylase domain"/>
    <property type="match status" value="1"/>
</dbReference>
<dbReference type="OrthoDB" id="73273at2759"/>
<dbReference type="GO" id="GO:0005694">
    <property type="term" value="C:chromosome"/>
    <property type="evidence" value="ECO:0007669"/>
    <property type="project" value="UniProtKB-SubCell"/>
</dbReference>
<organism evidence="26 27">
    <name type="scientific">Albula glossodonta</name>
    <name type="common">roundjaw bonefish</name>
    <dbReference type="NCBI Taxonomy" id="121402"/>
    <lineage>
        <taxon>Eukaryota</taxon>
        <taxon>Metazoa</taxon>
        <taxon>Chordata</taxon>
        <taxon>Craniata</taxon>
        <taxon>Vertebrata</taxon>
        <taxon>Euteleostomi</taxon>
        <taxon>Actinopterygii</taxon>
        <taxon>Neopterygii</taxon>
        <taxon>Teleostei</taxon>
        <taxon>Albuliformes</taxon>
        <taxon>Albulidae</taxon>
        <taxon>Albula</taxon>
    </lineage>
</organism>
<dbReference type="Proteomes" id="UP000824540">
    <property type="component" value="Unassembled WGS sequence"/>
</dbReference>
<dbReference type="PRINTS" id="PR01270">
    <property type="entry name" value="HDASUPER"/>
</dbReference>
<keyword evidence="10 24" id="KW-0479">Metal-binding</keyword>
<evidence type="ECO:0000256" key="16">
    <source>
        <dbReference type="ARBA" id="ARBA00040347"/>
    </source>
</evidence>
<comment type="catalytic activity">
    <reaction evidence="19">
        <text>N(6)-acetyl-L-lysyl-[protein] + H2O = L-lysyl-[protein] + acetate</text>
        <dbReference type="Rhea" id="RHEA:58108"/>
        <dbReference type="Rhea" id="RHEA-COMP:9752"/>
        <dbReference type="Rhea" id="RHEA-COMP:10731"/>
        <dbReference type="ChEBI" id="CHEBI:15377"/>
        <dbReference type="ChEBI" id="CHEBI:29969"/>
        <dbReference type="ChEBI" id="CHEBI:30089"/>
        <dbReference type="ChEBI" id="CHEBI:61930"/>
    </reaction>
    <physiologicalReaction direction="left-to-right" evidence="19">
        <dbReference type="Rhea" id="RHEA:58109"/>
    </physiologicalReaction>
</comment>
<dbReference type="CDD" id="cd10000">
    <property type="entry name" value="HDAC8"/>
    <property type="match status" value="1"/>
</dbReference>
<evidence type="ECO:0000256" key="23">
    <source>
        <dbReference type="PIRSR" id="PIRSR037913-2"/>
    </source>
</evidence>
<keyword evidence="9" id="KW-0678">Repressor</keyword>
<dbReference type="EC" id="3.5.1.98" evidence="6"/>
<protein>
    <recommendedName>
        <fullName evidence="16">Histone deacetylase 8</fullName>
        <ecNumber evidence="6">3.5.1.98</ecNumber>
    </recommendedName>
    <alternativeName>
        <fullName evidence="17">Protein deacetylase HDAC8</fullName>
    </alternativeName>
    <alternativeName>
        <fullName evidence="18">Protein decrotonylase HDAC8</fullName>
    </alternativeName>
</protein>
<dbReference type="InterPro" id="IPR023801">
    <property type="entry name" value="His_deacetylse_dom"/>
</dbReference>
<gene>
    <name evidence="26" type="ORF">JZ751_018715</name>
</gene>
<evidence type="ECO:0000256" key="21">
    <source>
        <dbReference type="ARBA" id="ARBA00049416"/>
    </source>
</evidence>
<accession>A0A8T2NVN4</accession>
<evidence type="ECO:0000256" key="22">
    <source>
        <dbReference type="PIRSR" id="PIRSR037913-1"/>
    </source>
</evidence>
<comment type="subcellular location">
    <subcellularLocation>
        <location evidence="3">Chromosome</location>
    </subcellularLocation>
    <subcellularLocation>
        <location evidence="4">Cytoplasm</location>
    </subcellularLocation>
    <subcellularLocation>
        <location evidence="2">Nucleus</location>
    </subcellularLocation>
</comment>
<evidence type="ECO:0000256" key="3">
    <source>
        <dbReference type="ARBA" id="ARBA00004286"/>
    </source>
</evidence>
<keyword evidence="12" id="KW-0156">Chromatin regulator</keyword>
<dbReference type="EMBL" id="JAFBMS010000033">
    <property type="protein sequence ID" value="KAG9341652.1"/>
    <property type="molecule type" value="Genomic_DNA"/>
</dbReference>
<keyword evidence="27" id="KW-1185">Reference proteome</keyword>
<evidence type="ECO:0000256" key="14">
    <source>
        <dbReference type="ARBA" id="ARBA00023163"/>
    </source>
</evidence>
<evidence type="ECO:0000256" key="13">
    <source>
        <dbReference type="ARBA" id="ARBA00023015"/>
    </source>
</evidence>
<evidence type="ECO:0000256" key="10">
    <source>
        <dbReference type="ARBA" id="ARBA00022723"/>
    </source>
</evidence>
<keyword evidence="13" id="KW-0805">Transcription regulation</keyword>
<dbReference type="InterPro" id="IPR023696">
    <property type="entry name" value="Ureohydrolase_dom_sf"/>
</dbReference>